<dbReference type="Ensembl" id="ENSMMOT00000015721.1">
    <property type="protein sequence ID" value="ENSMMOP00000015468.1"/>
    <property type="gene ID" value="ENSMMOG00000011792.1"/>
</dbReference>
<sequence length="89" mass="9813">MDATVYQILFGELGELNCSLIDAFQETFLENASLSLLGTDGLYCNATTDEIGTCWPRSSTGRTVERPCPEYINGVKYNTSSKRCDDKSS</sequence>
<evidence type="ECO:0000313" key="4">
    <source>
        <dbReference type="Proteomes" id="UP000261620"/>
    </source>
</evidence>
<dbReference type="InterPro" id="IPR001879">
    <property type="entry name" value="GPCR_2_extracellular_dom"/>
</dbReference>
<dbReference type="Gene3D" id="4.10.1240.10">
    <property type="entry name" value="GPCR, family 2, extracellular hormone receptor domain"/>
    <property type="match status" value="1"/>
</dbReference>
<dbReference type="InterPro" id="IPR003051">
    <property type="entry name" value="GPCR_2_CRF_rcpt"/>
</dbReference>
<organism evidence="3 4">
    <name type="scientific">Mola mola</name>
    <name type="common">Ocean sunfish</name>
    <name type="synonym">Tetraodon mola</name>
    <dbReference type="NCBI Taxonomy" id="94237"/>
    <lineage>
        <taxon>Eukaryota</taxon>
        <taxon>Metazoa</taxon>
        <taxon>Chordata</taxon>
        <taxon>Craniata</taxon>
        <taxon>Vertebrata</taxon>
        <taxon>Euteleostomi</taxon>
        <taxon>Actinopterygii</taxon>
        <taxon>Neopterygii</taxon>
        <taxon>Teleostei</taxon>
        <taxon>Neoteleostei</taxon>
        <taxon>Acanthomorphata</taxon>
        <taxon>Eupercaria</taxon>
        <taxon>Tetraodontiformes</taxon>
        <taxon>Molidae</taxon>
        <taxon>Mola</taxon>
    </lineage>
</organism>
<protein>
    <recommendedName>
        <fullName evidence="2">G-protein coupled receptors family 2 profile 1 domain-containing protein</fullName>
    </recommendedName>
</protein>
<name>A0A3Q3WKJ1_MOLML</name>
<dbReference type="PRINTS" id="PR01279">
    <property type="entry name" value="CRFRECEPTOR"/>
</dbReference>
<evidence type="ECO:0000256" key="1">
    <source>
        <dbReference type="ARBA" id="ARBA00022729"/>
    </source>
</evidence>
<feature type="domain" description="G-protein coupled receptors family 2 profile 1" evidence="2">
    <location>
        <begin position="17"/>
        <end position="89"/>
    </location>
</feature>
<proteinExistence type="predicted"/>
<dbReference type="AlphaFoldDB" id="A0A3Q3WKJ1"/>
<accession>A0A3Q3WKJ1</accession>
<keyword evidence="1" id="KW-0732">Signal</keyword>
<dbReference type="Proteomes" id="UP000261620">
    <property type="component" value="Unplaced"/>
</dbReference>
<reference evidence="3" key="1">
    <citation type="submission" date="2025-08" db="UniProtKB">
        <authorList>
            <consortium name="Ensembl"/>
        </authorList>
    </citation>
    <scope>IDENTIFICATION</scope>
</reference>
<dbReference type="GO" id="GO:0004930">
    <property type="term" value="F:G protein-coupled receptor activity"/>
    <property type="evidence" value="ECO:0007669"/>
    <property type="project" value="InterPro"/>
</dbReference>
<evidence type="ECO:0000259" key="2">
    <source>
        <dbReference type="PROSITE" id="PS50227"/>
    </source>
</evidence>
<dbReference type="SMART" id="SM00008">
    <property type="entry name" value="HormR"/>
    <property type="match status" value="1"/>
</dbReference>
<dbReference type="GO" id="GO:0016020">
    <property type="term" value="C:membrane"/>
    <property type="evidence" value="ECO:0007669"/>
    <property type="project" value="InterPro"/>
</dbReference>
<dbReference type="PROSITE" id="PS50227">
    <property type="entry name" value="G_PROTEIN_RECEP_F2_3"/>
    <property type="match status" value="1"/>
</dbReference>
<dbReference type="STRING" id="94237.ENSMMOP00000015468"/>
<evidence type="ECO:0000313" key="3">
    <source>
        <dbReference type="Ensembl" id="ENSMMOP00000015468.1"/>
    </source>
</evidence>
<dbReference type="OMA" id="HPQSSIC"/>
<dbReference type="Pfam" id="PF02793">
    <property type="entry name" value="HRM"/>
    <property type="match status" value="1"/>
</dbReference>
<keyword evidence="4" id="KW-1185">Reference proteome</keyword>
<reference evidence="3" key="2">
    <citation type="submission" date="2025-09" db="UniProtKB">
        <authorList>
            <consortium name="Ensembl"/>
        </authorList>
    </citation>
    <scope>IDENTIFICATION</scope>
</reference>
<dbReference type="InterPro" id="IPR036445">
    <property type="entry name" value="GPCR_2_extracell_dom_sf"/>
</dbReference>
<dbReference type="SUPFAM" id="SSF111418">
    <property type="entry name" value="Hormone receptor domain"/>
    <property type="match status" value="1"/>
</dbReference>